<dbReference type="PROSITE" id="PS50305">
    <property type="entry name" value="SIRTUIN"/>
    <property type="match status" value="1"/>
</dbReference>
<evidence type="ECO:0000313" key="17">
    <source>
        <dbReference type="Proteomes" id="UP000251314"/>
    </source>
</evidence>
<dbReference type="Proteomes" id="UP000251314">
    <property type="component" value="Unassembled WGS sequence"/>
</dbReference>
<feature type="binding site" evidence="7">
    <location>
        <position position="250"/>
    </location>
    <ligand>
        <name>Zn(2+)</name>
        <dbReference type="ChEBI" id="CHEBI:29105"/>
    </ligand>
</feature>
<dbReference type="PANTHER" id="PTHR11085">
    <property type="entry name" value="NAD-DEPENDENT PROTEIN DEACYLASE SIRTUIN-5, MITOCHONDRIAL-RELATED"/>
    <property type="match status" value="1"/>
</dbReference>
<evidence type="ECO:0000313" key="10">
    <source>
        <dbReference type="EMBL" id="KAG2843569.1"/>
    </source>
</evidence>
<feature type="compositionally biased region" description="Basic and acidic residues" evidence="8">
    <location>
        <begin position="92"/>
        <end position="117"/>
    </location>
</feature>
<feature type="region of interest" description="Disordered" evidence="8">
    <location>
        <begin position="91"/>
        <end position="117"/>
    </location>
</feature>
<dbReference type="GO" id="GO:0005634">
    <property type="term" value="C:nucleus"/>
    <property type="evidence" value="ECO:0007669"/>
    <property type="project" value="TreeGrafter"/>
</dbReference>
<gene>
    <name evidence="15" type="ORF">JG687_00012410</name>
    <name evidence="16" type="ORF">PC110_g5112</name>
    <name evidence="10" type="ORF">PC113_g18579</name>
    <name evidence="11" type="ORF">PC115_g16474</name>
    <name evidence="12" type="ORF">PC117_g19947</name>
    <name evidence="13" type="ORF">PC118_g7221</name>
    <name evidence="14" type="ORF">PC129_g6877</name>
</gene>
<dbReference type="EMBL" id="RCMI01000724">
    <property type="protein sequence ID" value="KAG2899594.1"/>
    <property type="molecule type" value="Genomic_DNA"/>
</dbReference>
<dbReference type="EMBL" id="RCMG01000883">
    <property type="protein sequence ID" value="KAG2843569.1"/>
    <property type="molecule type" value="Genomic_DNA"/>
</dbReference>
<reference evidence="15" key="3">
    <citation type="submission" date="2021-01" db="EMBL/GenBank/DDBJ databases">
        <title>Phytophthora aleatoria, a newly-described species from Pinus radiata is distinct from Phytophthora cactorum isolates based on comparative genomics.</title>
        <authorList>
            <person name="Mcdougal R."/>
            <person name="Panda P."/>
            <person name="Williams N."/>
            <person name="Studholme D.J."/>
        </authorList>
    </citation>
    <scope>NUCLEOTIDE SEQUENCE</scope>
    <source>
        <strain evidence="15">NZFS 3830</strain>
    </source>
</reference>
<feature type="region of interest" description="Disordered" evidence="8">
    <location>
        <begin position="162"/>
        <end position="189"/>
    </location>
</feature>
<evidence type="ECO:0000313" key="16">
    <source>
        <dbReference type="EMBL" id="RAW38689.1"/>
    </source>
</evidence>
<dbReference type="InterPro" id="IPR050134">
    <property type="entry name" value="NAD-dep_sirtuin_deacylases"/>
</dbReference>
<feature type="binding site" evidence="7">
    <location>
        <position position="267"/>
    </location>
    <ligand>
        <name>Zn(2+)</name>
        <dbReference type="ChEBI" id="CHEBI:29105"/>
    </ligand>
</feature>
<dbReference type="EMBL" id="RCML01000169">
    <property type="protein sequence ID" value="KAG2987574.1"/>
    <property type="molecule type" value="Genomic_DNA"/>
</dbReference>
<dbReference type="AlphaFoldDB" id="A0A329SPW7"/>
<name>A0A329SPW7_9STRA</name>
<dbReference type="Proteomes" id="UP000697107">
    <property type="component" value="Unassembled WGS sequence"/>
</dbReference>
<evidence type="ECO:0000313" key="14">
    <source>
        <dbReference type="EMBL" id="KAG3222429.1"/>
    </source>
</evidence>
<organism evidence="16 17">
    <name type="scientific">Phytophthora cactorum</name>
    <dbReference type="NCBI Taxonomy" id="29920"/>
    <lineage>
        <taxon>Eukaryota</taxon>
        <taxon>Sar</taxon>
        <taxon>Stramenopiles</taxon>
        <taxon>Oomycota</taxon>
        <taxon>Peronosporomycetes</taxon>
        <taxon>Peronosporales</taxon>
        <taxon>Peronosporaceae</taxon>
        <taxon>Phytophthora</taxon>
    </lineage>
</organism>
<keyword evidence="3 7" id="KW-0479">Metal-binding</keyword>
<keyword evidence="2" id="KW-0808">Transferase</keyword>
<reference evidence="14" key="2">
    <citation type="submission" date="2018-05" db="EMBL/GenBank/DDBJ databases">
        <title>Effector identification in a new, highly contiguous assembly of the strawberry crown rot pathogen Phytophthora cactorum.</title>
        <authorList>
            <person name="Armitage A.D."/>
            <person name="Nellist C.F."/>
            <person name="Bates H."/>
            <person name="Vickerstaff R.J."/>
            <person name="Harrison R.J."/>
        </authorList>
    </citation>
    <scope>NUCLEOTIDE SEQUENCE</scope>
    <source>
        <strain evidence="10">15-7</strain>
        <strain evidence="11">4032</strain>
        <strain evidence="12">4040</strain>
        <strain evidence="13">P415</strain>
        <strain evidence="14">P421</strain>
    </source>
</reference>
<evidence type="ECO:0000313" key="13">
    <source>
        <dbReference type="EMBL" id="KAG2987574.1"/>
    </source>
</evidence>
<proteinExistence type="inferred from homology"/>
<dbReference type="EMBL" id="MJFZ01000083">
    <property type="protein sequence ID" value="RAW38689.1"/>
    <property type="molecule type" value="Genomic_DNA"/>
</dbReference>
<dbReference type="Gene3D" id="3.40.50.1220">
    <property type="entry name" value="TPP-binding domain"/>
    <property type="match status" value="1"/>
</dbReference>
<dbReference type="GO" id="GO:0003714">
    <property type="term" value="F:transcription corepressor activity"/>
    <property type="evidence" value="ECO:0007669"/>
    <property type="project" value="TreeGrafter"/>
</dbReference>
<sequence>MYRTRTTLDFCVVSHSIFPFALSIPSGAGLECISGCVMLASSAALKRCRTPSDSDDYLPAAHNYQLAPMKALLRSARRDFCLDSLQNSFPIKSEEDSKPRESALMDEPESNHSDQELDQKCRKLADLIANSRHLVAFTGAGISTSVGIPDYRGEHGIRTKNFKKRRKIDEDNGESSDGSESDVKNEESEPIIPDFNKLVPSTTHMALYELHRLGYLKHVVSQNVDNLHLKSGVPASALTEVHGNATQAKCETCEKIYTKDFPWTGLCDDPECVSTKRSVEQRLRARTRHGNGRLKRNVVGFDEPLGDIDLAIDECEAADVALVLGTSLRVEPFSEMAGDYAGSLCIVNLQQTTSKLDRRAEETGVRLFEKTDVVMEKMMQYLMKDPTYRVPKWTGQHPTSVFEPEHESKNLVNVLAGRMLS</sequence>
<accession>A0A329SPW7</accession>
<dbReference type="InterPro" id="IPR029035">
    <property type="entry name" value="DHS-like_NAD/FAD-binding_dom"/>
</dbReference>
<dbReference type="Gene3D" id="2.20.28.200">
    <property type="match status" value="1"/>
</dbReference>
<dbReference type="GO" id="GO:0017136">
    <property type="term" value="F:histone deacetylase activity, NAD-dependent"/>
    <property type="evidence" value="ECO:0007669"/>
    <property type="project" value="TreeGrafter"/>
</dbReference>
<dbReference type="EMBL" id="RCMV01000181">
    <property type="protein sequence ID" value="KAG3222429.1"/>
    <property type="molecule type" value="Genomic_DNA"/>
</dbReference>
<dbReference type="GO" id="GO:0046872">
    <property type="term" value="F:metal ion binding"/>
    <property type="evidence" value="ECO:0007669"/>
    <property type="project" value="UniProtKB-KW"/>
</dbReference>
<dbReference type="EC" id="2.3.1.286" evidence="1"/>
<evidence type="ECO:0000313" key="12">
    <source>
        <dbReference type="EMBL" id="KAG2908452.1"/>
    </source>
</evidence>
<dbReference type="PANTHER" id="PTHR11085:SF12">
    <property type="entry name" value="NAD-DEPENDENT PROTEIN DEACYLASE SIRTUIN-6"/>
    <property type="match status" value="1"/>
</dbReference>
<dbReference type="Proteomes" id="UP000735874">
    <property type="component" value="Unassembled WGS sequence"/>
</dbReference>
<evidence type="ECO:0000256" key="4">
    <source>
        <dbReference type="ARBA" id="ARBA00022833"/>
    </source>
</evidence>
<dbReference type="OrthoDB" id="424302at2759"/>
<reference evidence="16 17" key="1">
    <citation type="submission" date="2018-01" db="EMBL/GenBank/DDBJ databases">
        <title>Draft genome of the strawberry crown rot pathogen Phytophthora cactorum.</title>
        <authorList>
            <person name="Armitage A.D."/>
            <person name="Lysoe E."/>
            <person name="Nellist C.F."/>
            <person name="Harrison R.J."/>
            <person name="Brurberg M.B."/>
        </authorList>
    </citation>
    <scope>NUCLEOTIDE SEQUENCE [LARGE SCALE GENOMIC DNA]</scope>
    <source>
        <strain evidence="16 17">10300</strain>
    </source>
</reference>
<evidence type="ECO:0000256" key="8">
    <source>
        <dbReference type="SAM" id="MobiDB-lite"/>
    </source>
</evidence>
<evidence type="ECO:0000313" key="11">
    <source>
        <dbReference type="EMBL" id="KAG2899594.1"/>
    </source>
</evidence>
<evidence type="ECO:0000256" key="7">
    <source>
        <dbReference type="PROSITE-ProRule" id="PRU00236"/>
    </source>
</evidence>
<dbReference type="STRING" id="29920.A0A329SPW7"/>
<comment type="caution">
    <text evidence="16">The sequence shown here is derived from an EMBL/GenBank/DDBJ whole genome shotgun (WGS) entry which is preliminary data.</text>
</comment>
<keyword evidence="17" id="KW-1185">Reference proteome</keyword>
<feature type="binding site" evidence="7">
    <location>
        <position position="272"/>
    </location>
    <ligand>
        <name>Zn(2+)</name>
        <dbReference type="ChEBI" id="CHEBI:29105"/>
    </ligand>
</feature>
<protein>
    <recommendedName>
        <fullName evidence="1">protein acetyllysine N-acetyltransferase</fullName>
        <ecNumber evidence="1">2.3.1.286</ecNumber>
    </recommendedName>
</protein>
<evidence type="ECO:0000256" key="3">
    <source>
        <dbReference type="ARBA" id="ARBA00022723"/>
    </source>
</evidence>
<evidence type="ECO:0000256" key="2">
    <source>
        <dbReference type="ARBA" id="ARBA00022679"/>
    </source>
</evidence>
<evidence type="ECO:0000313" key="15">
    <source>
        <dbReference type="EMBL" id="KAG6953426.1"/>
    </source>
</evidence>
<dbReference type="Proteomes" id="UP000736787">
    <property type="component" value="Unassembled WGS sequence"/>
</dbReference>
<evidence type="ECO:0000256" key="5">
    <source>
        <dbReference type="ARBA" id="ARBA00023027"/>
    </source>
</evidence>
<keyword evidence="4 7" id="KW-0862">Zinc</keyword>
<evidence type="ECO:0000256" key="6">
    <source>
        <dbReference type="ARBA" id="ARBA00038170"/>
    </source>
</evidence>
<feature type="domain" description="Deacetylase sirtuin-type" evidence="9">
    <location>
        <begin position="114"/>
        <end position="385"/>
    </location>
</feature>
<feature type="compositionally biased region" description="Acidic residues" evidence="8">
    <location>
        <begin position="171"/>
        <end position="180"/>
    </location>
</feature>
<evidence type="ECO:0000256" key="1">
    <source>
        <dbReference type="ARBA" id="ARBA00012928"/>
    </source>
</evidence>
<evidence type="ECO:0000259" key="9">
    <source>
        <dbReference type="PROSITE" id="PS50305"/>
    </source>
</evidence>
<comment type="similarity">
    <text evidence="6">Belongs to the sirtuin family. Class IV subfamily.</text>
</comment>
<dbReference type="GO" id="GO:0070403">
    <property type="term" value="F:NAD+ binding"/>
    <property type="evidence" value="ECO:0007669"/>
    <property type="project" value="InterPro"/>
</dbReference>
<feature type="binding site" evidence="7">
    <location>
        <position position="253"/>
    </location>
    <ligand>
        <name>Zn(2+)</name>
        <dbReference type="ChEBI" id="CHEBI:29105"/>
    </ligand>
</feature>
<keyword evidence="5" id="KW-0520">NAD</keyword>
<dbReference type="VEuPathDB" id="FungiDB:PC110_g5112"/>
<dbReference type="Proteomes" id="UP000774804">
    <property type="component" value="Unassembled WGS sequence"/>
</dbReference>
<dbReference type="SUPFAM" id="SSF52467">
    <property type="entry name" value="DHS-like NAD/FAD-binding domain"/>
    <property type="match status" value="1"/>
</dbReference>
<dbReference type="Proteomes" id="UP000688947">
    <property type="component" value="Unassembled WGS sequence"/>
</dbReference>
<dbReference type="EMBL" id="RCMK01000898">
    <property type="protein sequence ID" value="KAG2908452.1"/>
    <property type="molecule type" value="Genomic_DNA"/>
</dbReference>
<feature type="active site" description="Proton acceptor" evidence="7">
    <location>
        <position position="242"/>
    </location>
</feature>
<dbReference type="InterPro" id="IPR003000">
    <property type="entry name" value="Sirtuin"/>
</dbReference>
<dbReference type="Pfam" id="PF02146">
    <property type="entry name" value="SIR2"/>
    <property type="match status" value="1"/>
</dbReference>
<dbReference type="EMBL" id="JAENGZ010000827">
    <property type="protein sequence ID" value="KAG6953426.1"/>
    <property type="molecule type" value="Genomic_DNA"/>
</dbReference>
<dbReference type="GO" id="GO:0000122">
    <property type="term" value="P:negative regulation of transcription by RNA polymerase II"/>
    <property type="evidence" value="ECO:0007669"/>
    <property type="project" value="TreeGrafter"/>
</dbReference>
<dbReference type="Proteomes" id="UP000760860">
    <property type="component" value="Unassembled WGS sequence"/>
</dbReference>
<dbReference type="InterPro" id="IPR026590">
    <property type="entry name" value="Ssirtuin_cat_dom"/>
</dbReference>